<dbReference type="Proteomes" id="UP000593568">
    <property type="component" value="Unassembled WGS sequence"/>
</dbReference>
<organism evidence="2 3">
    <name type="scientific">Gossypium trilobum</name>
    <dbReference type="NCBI Taxonomy" id="34281"/>
    <lineage>
        <taxon>Eukaryota</taxon>
        <taxon>Viridiplantae</taxon>
        <taxon>Streptophyta</taxon>
        <taxon>Embryophyta</taxon>
        <taxon>Tracheophyta</taxon>
        <taxon>Spermatophyta</taxon>
        <taxon>Magnoliopsida</taxon>
        <taxon>eudicotyledons</taxon>
        <taxon>Gunneridae</taxon>
        <taxon>Pentapetalae</taxon>
        <taxon>rosids</taxon>
        <taxon>malvids</taxon>
        <taxon>Malvales</taxon>
        <taxon>Malvaceae</taxon>
        <taxon>Malvoideae</taxon>
        <taxon>Gossypium</taxon>
    </lineage>
</organism>
<name>A0A7J9FUI0_9ROSI</name>
<evidence type="ECO:0000313" key="3">
    <source>
        <dbReference type="Proteomes" id="UP000593568"/>
    </source>
</evidence>
<proteinExistence type="predicted"/>
<keyword evidence="3" id="KW-1185">Reference proteome</keyword>
<accession>A0A7J9FUI0</accession>
<reference evidence="2 3" key="1">
    <citation type="journal article" date="2019" name="Genome Biol. Evol.">
        <title>Insights into the evolution of the New World diploid cottons (Gossypium, subgenus Houzingenia) based on genome sequencing.</title>
        <authorList>
            <person name="Grover C.E."/>
            <person name="Arick M.A. 2nd"/>
            <person name="Thrash A."/>
            <person name="Conover J.L."/>
            <person name="Sanders W.S."/>
            <person name="Peterson D.G."/>
            <person name="Frelichowski J.E."/>
            <person name="Scheffler J.A."/>
            <person name="Scheffler B.E."/>
            <person name="Wendel J.F."/>
        </authorList>
    </citation>
    <scope>NUCLEOTIDE SEQUENCE [LARGE SCALE GENOMIC DNA]</scope>
    <source>
        <strain evidence="2">8</strain>
        <tissue evidence="2">Leaf</tissue>
    </source>
</reference>
<feature type="region of interest" description="Disordered" evidence="1">
    <location>
        <begin position="130"/>
        <end position="161"/>
    </location>
</feature>
<feature type="region of interest" description="Disordered" evidence="1">
    <location>
        <begin position="229"/>
        <end position="260"/>
    </location>
</feature>
<dbReference type="EMBL" id="JABEZW010228788">
    <property type="protein sequence ID" value="MBA0788977.1"/>
    <property type="molecule type" value="Genomic_DNA"/>
</dbReference>
<evidence type="ECO:0000256" key="1">
    <source>
        <dbReference type="SAM" id="MobiDB-lite"/>
    </source>
</evidence>
<gene>
    <name evidence="2" type="ORF">Gotri_025914</name>
</gene>
<dbReference type="AlphaFoldDB" id="A0A7J9FUI0"/>
<comment type="caution">
    <text evidence="2">The sequence shown here is derived from an EMBL/GenBank/DDBJ whole genome shotgun (WGS) entry which is preliminary data.</text>
</comment>
<protein>
    <submittedName>
        <fullName evidence="2">Uncharacterized protein</fullName>
    </submittedName>
</protein>
<evidence type="ECO:0000313" key="2">
    <source>
        <dbReference type="EMBL" id="MBA0788977.1"/>
    </source>
</evidence>
<sequence>MSENDIEGKGIMISNPWYLRECRRPRTTLSGIKISPCVSRYPPLKEDPKNLLFSFYGASGRAFMPKTYAETYQLIEDMAMNLFIWSAERFTYRAKQAATNVVSGEDKYQHVFKRLNQLEMISEKDEKIQTPRVGDGVVEKEKRKSNPTQVENEDRIISPPPLRPGTIPFSSCLEEKKKCDDEEFIDFLKMFKAFTQKSSLKKKRLGLVKKVESTALSFGGDGSSSLAHHLGVQGPSFNGSSSVAPDHGLPPFKTFSEGQF</sequence>